<comment type="caution">
    <text evidence="8">The sequence shown here is derived from an EMBL/GenBank/DDBJ whole genome shotgun (WGS) entry which is preliminary data.</text>
</comment>
<comment type="function">
    <text evidence="6">Catalyzes the dehydration of methylthioribulose-1-phosphate (MTRu-1-P) into 2,3-diketo-5-methylthiopentyl-1-phosphate (DK-MTP-1-P).</text>
</comment>
<dbReference type="Pfam" id="PF00596">
    <property type="entry name" value="Aldolase_II"/>
    <property type="match status" value="1"/>
</dbReference>
<dbReference type="Proteomes" id="UP001596052">
    <property type="component" value="Unassembled WGS sequence"/>
</dbReference>
<keyword evidence="1 6" id="KW-0028">Amino-acid biosynthesis</keyword>
<evidence type="ECO:0000256" key="5">
    <source>
        <dbReference type="ARBA" id="ARBA00023239"/>
    </source>
</evidence>
<feature type="domain" description="Class II aldolase/adducin N-terminal" evidence="7">
    <location>
        <begin position="19"/>
        <end position="211"/>
    </location>
</feature>
<keyword evidence="4 6" id="KW-0486">Methionine biosynthesis</keyword>
<keyword evidence="5 6" id="KW-0456">Lyase</keyword>
<keyword evidence="2 6" id="KW-0479">Metal-binding</keyword>
<comment type="pathway">
    <text evidence="6">Amino-acid biosynthesis; L-methionine biosynthesis via salvage pathway; L-methionine from S-methyl-5-thio-alpha-D-ribose 1-phosphate: step 2/6.</text>
</comment>
<evidence type="ECO:0000259" key="7">
    <source>
        <dbReference type="SMART" id="SM01007"/>
    </source>
</evidence>
<keyword evidence="3 6" id="KW-0862">Zinc</keyword>
<comment type="cofactor">
    <cofactor evidence="6">
        <name>Zn(2+)</name>
        <dbReference type="ChEBI" id="CHEBI:29105"/>
    </cofactor>
    <text evidence="6">Binds 1 zinc ion per subunit.</text>
</comment>
<keyword evidence="9" id="KW-1185">Reference proteome</keyword>
<dbReference type="HAMAP" id="MF_01677">
    <property type="entry name" value="Salvage_MtnB"/>
    <property type="match status" value="1"/>
</dbReference>
<accession>A0ABW0KJC7</accession>
<evidence type="ECO:0000313" key="8">
    <source>
        <dbReference type="EMBL" id="MFC5453538.1"/>
    </source>
</evidence>
<protein>
    <recommendedName>
        <fullName evidence="6">Methylthioribulose-1-phosphate dehydratase</fullName>
        <shortName evidence="6">MTRu-1-P dehydratase</shortName>
        <ecNumber evidence="6">4.2.1.109</ecNumber>
    </recommendedName>
</protein>
<dbReference type="InterPro" id="IPR017714">
    <property type="entry name" value="MethylthioRu-1-P_deHdtase_MtnB"/>
</dbReference>
<gene>
    <name evidence="6 8" type="primary">mtnB</name>
    <name evidence="8" type="ORF">ACFQDI_01615</name>
</gene>
<dbReference type="InterPro" id="IPR036409">
    <property type="entry name" value="Aldolase_II/adducin_N_sf"/>
</dbReference>
<reference evidence="9" key="1">
    <citation type="journal article" date="2019" name="Int. J. Syst. Evol. Microbiol.">
        <title>The Global Catalogue of Microorganisms (GCM) 10K type strain sequencing project: providing services to taxonomists for standard genome sequencing and annotation.</title>
        <authorList>
            <consortium name="The Broad Institute Genomics Platform"/>
            <consortium name="The Broad Institute Genome Sequencing Center for Infectious Disease"/>
            <person name="Wu L."/>
            <person name="Ma J."/>
        </authorList>
    </citation>
    <scope>NUCLEOTIDE SEQUENCE [LARGE SCALE GENOMIC DNA]</scope>
    <source>
        <strain evidence="9">CGMCC 4.1469</strain>
    </source>
</reference>
<name>A0ABW0KJC7_9BACT</name>
<dbReference type="PANTHER" id="PTHR10640:SF7">
    <property type="entry name" value="METHYLTHIORIBULOSE-1-PHOSPHATE DEHYDRATASE"/>
    <property type="match status" value="1"/>
</dbReference>
<evidence type="ECO:0000256" key="1">
    <source>
        <dbReference type="ARBA" id="ARBA00022605"/>
    </source>
</evidence>
<sequence>MPNKDTPTAASEENLLLCEELIECGRDFHRRGWSLGTSSNYSVVTEREPLTLLMTGSGFDKGRLRPEQFVTVDEKARALKPDGLKPSSEALLHTVLAKHGAGAVLHTHSVAATVLSEHFLKDGGVRLSGYEMLKGLSGISTHESEAWIEIYPNTQEIASLATVISLRLNDAARPLRHGFLMAGHGLYTWGRNIAEARRQVEVLEFLLEVVTQKRLLFGSF</sequence>
<dbReference type="InterPro" id="IPR001303">
    <property type="entry name" value="Aldolase_II/adducin_N"/>
</dbReference>
<dbReference type="RefSeq" id="WP_377162710.1">
    <property type="nucleotide sequence ID" value="NZ_JBHSMQ010000001.1"/>
</dbReference>
<comment type="similarity">
    <text evidence="6">Belongs to the aldolase class II family. MtnB subfamily.</text>
</comment>
<evidence type="ECO:0000256" key="6">
    <source>
        <dbReference type="HAMAP-Rule" id="MF_01677"/>
    </source>
</evidence>
<dbReference type="SUPFAM" id="SSF53639">
    <property type="entry name" value="AraD/HMP-PK domain-like"/>
    <property type="match status" value="1"/>
</dbReference>
<feature type="binding site" evidence="6">
    <location>
        <position position="106"/>
    </location>
    <ligand>
        <name>Zn(2+)</name>
        <dbReference type="ChEBI" id="CHEBI:29105"/>
    </ligand>
</feature>
<dbReference type="SMART" id="SM01007">
    <property type="entry name" value="Aldolase_II"/>
    <property type="match status" value="1"/>
</dbReference>
<dbReference type="EMBL" id="JBHSMQ010000001">
    <property type="protein sequence ID" value="MFC5453538.1"/>
    <property type="molecule type" value="Genomic_DNA"/>
</dbReference>
<dbReference type="PANTHER" id="PTHR10640">
    <property type="entry name" value="METHYLTHIORIBULOSE-1-PHOSPHATE DEHYDRATASE"/>
    <property type="match status" value="1"/>
</dbReference>
<evidence type="ECO:0000256" key="4">
    <source>
        <dbReference type="ARBA" id="ARBA00023167"/>
    </source>
</evidence>
<feature type="binding site" evidence="6">
    <location>
        <position position="108"/>
    </location>
    <ligand>
        <name>Zn(2+)</name>
        <dbReference type="ChEBI" id="CHEBI:29105"/>
    </ligand>
</feature>
<evidence type="ECO:0000313" key="9">
    <source>
        <dbReference type="Proteomes" id="UP001596052"/>
    </source>
</evidence>
<proteinExistence type="inferred from homology"/>
<dbReference type="NCBIfam" id="TIGR03328">
    <property type="entry name" value="salvage_mtnB"/>
    <property type="match status" value="1"/>
</dbReference>
<organism evidence="8 9">
    <name type="scientific">Prosthecobacter fluviatilis</name>
    <dbReference type="NCBI Taxonomy" id="445931"/>
    <lineage>
        <taxon>Bacteria</taxon>
        <taxon>Pseudomonadati</taxon>
        <taxon>Verrucomicrobiota</taxon>
        <taxon>Verrucomicrobiia</taxon>
        <taxon>Verrucomicrobiales</taxon>
        <taxon>Verrucomicrobiaceae</taxon>
        <taxon>Prosthecobacter</taxon>
    </lineage>
</organism>
<dbReference type="EC" id="4.2.1.109" evidence="6"/>
<comment type="catalytic activity">
    <reaction evidence="6">
        <text>5-(methylsulfanyl)-D-ribulose 1-phosphate = 5-methylsulfanyl-2,3-dioxopentyl phosphate + H2O</text>
        <dbReference type="Rhea" id="RHEA:15549"/>
        <dbReference type="ChEBI" id="CHEBI:15377"/>
        <dbReference type="ChEBI" id="CHEBI:58548"/>
        <dbReference type="ChEBI" id="CHEBI:58828"/>
        <dbReference type="EC" id="4.2.1.109"/>
    </reaction>
</comment>
<evidence type="ECO:0000256" key="3">
    <source>
        <dbReference type="ARBA" id="ARBA00022833"/>
    </source>
</evidence>
<dbReference type="Gene3D" id="3.40.225.10">
    <property type="entry name" value="Class II aldolase/adducin N-terminal domain"/>
    <property type="match status" value="1"/>
</dbReference>
<dbReference type="GO" id="GO:0046570">
    <property type="term" value="F:methylthioribulose 1-phosphate dehydratase activity"/>
    <property type="evidence" value="ECO:0007669"/>
    <property type="project" value="UniProtKB-EC"/>
</dbReference>
<evidence type="ECO:0000256" key="2">
    <source>
        <dbReference type="ARBA" id="ARBA00022723"/>
    </source>
</evidence>